<feature type="domain" description="PAC" evidence="4">
    <location>
        <begin position="216"/>
        <end position="270"/>
    </location>
</feature>
<dbReference type="AlphaFoldDB" id="A0A380AHF7"/>
<dbReference type="InterPro" id="IPR004090">
    <property type="entry name" value="Chemotax_Me-accpt_rcpt"/>
</dbReference>
<dbReference type="RefSeq" id="WP_115406274.1">
    <property type="nucleotide sequence ID" value="NZ_UGYV01000001.1"/>
</dbReference>
<dbReference type="PROSITE" id="PS50113">
    <property type="entry name" value="PAC"/>
    <property type="match status" value="2"/>
</dbReference>
<dbReference type="EMBL" id="UGYV01000001">
    <property type="protein sequence ID" value="SUI80758.1"/>
    <property type="molecule type" value="Genomic_DNA"/>
</dbReference>
<dbReference type="Gene3D" id="1.10.287.950">
    <property type="entry name" value="Methyl-accepting chemotaxis protein"/>
    <property type="match status" value="1"/>
</dbReference>
<name>A0A380AHF7_9GAMM</name>
<reference evidence="5 6" key="1">
    <citation type="submission" date="2018-06" db="EMBL/GenBank/DDBJ databases">
        <authorList>
            <consortium name="Pathogen Informatics"/>
            <person name="Doyle S."/>
        </authorList>
    </citation>
    <scope>NUCLEOTIDE SEQUENCE [LARGE SCALE GENOMIC DNA]</scope>
    <source>
        <strain evidence="5 6">NCTC10736</strain>
    </source>
</reference>
<dbReference type="InterPro" id="IPR001610">
    <property type="entry name" value="PAC"/>
</dbReference>
<dbReference type="GO" id="GO:0016020">
    <property type="term" value="C:membrane"/>
    <property type="evidence" value="ECO:0007669"/>
    <property type="project" value="InterPro"/>
</dbReference>
<dbReference type="GO" id="GO:0007165">
    <property type="term" value="P:signal transduction"/>
    <property type="evidence" value="ECO:0007669"/>
    <property type="project" value="UniProtKB-KW"/>
</dbReference>
<dbReference type="Gene3D" id="3.30.450.20">
    <property type="entry name" value="PAS domain"/>
    <property type="match status" value="2"/>
</dbReference>
<evidence type="ECO:0000259" key="4">
    <source>
        <dbReference type="PROSITE" id="PS50113"/>
    </source>
</evidence>
<dbReference type="NCBIfam" id="TIGR00229">
    <property type="entry name" value="sensory_box"/>
    <property type="match status" value="2"/>
</dbReference>
<dbReference type="CDD" id="cd00130">
    <property type="entry name" value="PAS"/>
    <property type="match status" value="2"/>
</dbReference>
<dbReference type="Pfam" id="PF08447">
    <property type="entry name" value="PAS_3"/>
    <property type="match status" value="1"/>
</dbReference>
<organism evidence="5 6">
    <name type="scientific">Shewanella morhuae</name>
    <dbReference type="NCBI Taxonomy" id="365591"/>
    <lineage>
        <taxon>Bacteria</taxon>
        <taxon>Pseudomonadati</taxon>
        <taxon>Pseudomonadota</taxon>
        <taxon>Gammaproteobacteria</taxon>
        <taxon>Alteromonadales</taxon>
        <taxon>Shewanellaceae</taxon>
        <taxon>Shewanella</taxon>
    </lineage>
</organism>
<evidence type="ECO:0000256" key="1">
    <source>
        <dbReference type="ARBA" id="ARBA00023224"/>
    </source>
</evidence>
<dbReference type="InterPro" id="IPR000700">
    <property type="entry name" value="PAS-assoc_C"/>
</dbReference>
<dbReference type="SUPFAM" id="SSF55785">
    <property type="entry name" value="PYP-like sensor domain (PAS domain)"/>
    <property type="match status" value="2"/>
</dbReference>
<dbReference type="GO" id="GO:0006935">
    <property type="term" value="P:chemotaxis"/>
    <property type="evidence" value="ECO:0007669"/>
    <property type="project" value="InterPro"/>
</dbReference>
<evidence type="ECO:0000313" key="5">
    <source>
        <dbReference type="EMBL" id="SUI80758.1"/>
    </source>
</evidence>
<dbReference type="PROSITE" id="PS50111">
    <property type="entry name" value="CHEMOTAXIS_TRANSDUC_2"/>
    <property type="match status" value="1"/>
</dbReference>
<dbReference type="InterPro" id="IPR050903">
    <property type="entry name" value="Bact_Chemotaxis_MeTrfase"/>
</dbReference>
<dbReference type="Proteomes" id="UP000255061">
    <property type="component" value="Unassembled WGS sequence"/>
</dbReference>
<dbReference type="InterPro" id="IPR000014">
    <property type="entry name" value="PAS"/>
</dbReference>
<dbReference type="PANTHER" id="PTHR24422:SF10">
    <property type="entry name" value="CHEMOTAXIS PROTEIN METHYLTRANSFERASE 2"/>
    <property type="match status" value="1"/>
</dbReference>
<evidence type="ECO:0000313" key="6">
    <source>
        <dbReference type="Proteomes" id="UP000255061"/>
    </source>
</evidence>
<dbReference type="GO" id="GO:0004888">
    <property type="term" value="F:transmembrane signaling receptor activity"/>
    <property type="evidence" value="ECO:0007669"/>
    <property type="project" value="InterPro"/>
</dbReference>
<dbReference type="SMART" id="SM00283">
    <property type="entry name" value="MA"/>
    <property type="match status" value="1"/>
</dbReference>
<accession>A0A380AHF7</accession>
<feature type="domain" description="Methyl-accepting transducer" evidence="3">
    <location>
        <begin position="256"/>
        <end position="435"/>
    </location>
</feature>
<evidence type="ECO:0000256" key="2">
    <source>
        <dbReference type="PROSITE-ProRule" id="PRU00284"/>
    </source>
</evidence>
<dbReference type="SUPFAM" id="SSF58104">
    <property type="entry name" value="Methyl-accepting chemotaxis protein (MCP) signaling domain"/>
    <property type="match status" value="1"/>
</dbReference>
<dbReference type="Pfam" id="PF13426">
    <property type="entry name" value="PAS_9"/>
    <property type="match status" value="1"/>
</dbReference>
<sequence length="435" mass="47938">MFFTSKKKNDNIKQLDAEHLRYLMSIEDELNAVKVNTAYISFSADGTILDANELFLAAMGYQLPDIVGKHHRIFCDNHYTSSFEYQQFWQDLAAGKSQRGTFLRFKKNKQPIYLEASYFPIVDSTGKVTKVLKVANDITTIQNALKNQNAVLEALNKSLATIEFTPSGIVLSANQNFLDTMGYRQDDIIGKHHKLFCEESYYRANPNFWNLLSQGQHFSGRFKRINGHGEVIWLEATYNPIFDENGVVYKVIKFASDITARVTAALNAVEQAAVTSEQTSQVTSNAVQVLNDAVQTSCDIAARVKSASQTGEQLKAQSKSITEIVVTIRSIADQTNLLALNAAIEAARAGDAGRGFSVVADEVRKLANNTAEATAEIARVVETNHSLINQMGEMLGSVSGIALHGQESISEVSRGLGEITQGVARFVEMVDTMKS</sequence>
<dbReference type="InterPro" id="IPR004089">
    <property type="entry name" value="MCPsignal_dom"/>
</dbReference>
<evidence type="ECO:0000259" key="3">
    <source>
        <dbReference type="PROSITE" id="PS50111"/>
    </source>
</evidence>
<dbReference type="Pfam" id="PF00015">
    <property type="entry name" value="MCPsignal"/>
    <property type="match status" value="1"/>
</dbReference>
<gene>
    <name evidence="5" type="primary">bdlA_2</name>
    <name evidence="5" type="ORF">NCTC10736_02317</name>
</gene>
<protein>
    <submittedName>
        <fullName evidence="5">Chemotaxis regulator BdlA</fullName>
    </submittedName>
</protein>
<dbReference type="InterPro" id="IPR035965">
    <property type="entry name" value="PAS-like_dom_sf"/>
</dbReference>
<dbReference type="SMART" id="SM00086">
    <property type="entry name" value="PAC"/>
    <property type="match status" value="2"/>
</dbReference>
<proteinExistence type="predicted"/>
<dbReference type="PRINTS" id="PR00260">
    <property type="entry name" value="CHEMTRNSDUCR"/>
</dbReference>
<keyword evidence="1 2" id="KW-0807">Transducer</keyword>
<dbReference type="InterPro" id="IPR013655">
    <property type="entry name" value="PAS_fold_3"/>
</dbReference>
<dbReference type="PANTHER" id="PTHR24422">
    <property type="entry name" value="CHEMOTAXIS PROTEIN METHYLTRANSFERASE"/>
    <property type="match status" value="1"/>
</dbReference>
<feature type="domain" description="PAC" evidence="4">
    <location>
        <begin position="96"/>
        <end position="150"/>
    </location>
</feature>